<sequence>MQDDSHDHDHDKGLAHDLPRMIGRRRMLALTAGVLAAGGGLWLSRGLAGEQVLSASGADGLVCVKPPSETAGPYPADGTNVRDGQTVNALAESGVQRVDMRPSFGPYKGGVDGVALDLTLTLVDVNAACAPLAGRAIYLWHCDTAGRYSLYDVPDQNWLRAVGVTDAAGQAHFTTIFPGCYDGRYPHMHFEIFASPEAAISGKASLLTAQLAMPETACKAVYADARYGGSLDRLARSGLARDMVFADNAPEQLAAQTLTITGDPASGLAGSVMVGLG</sequence>
<accession>A0A918TLX5</accession>
<feature type="domain" description="Intradiol ring-cleavage dioxygenases" evidence="1">
    <location>
        <begin position="125"/>
        <end position="182"/>
    </location>
</feature>
<evidence type="ECO:0000313" key="2">
    <source>
        <dbReference type="EMBL" id="GHC47812.1"/>
    </source>
</evidence>
<evidence type="ECO:0000313" key="3">
    <source>
        <dbReference type="Proteomes" id="UP000638981"/>
    </source>
</evidence>
<dbReference type="InterPro" id="IPR015889">
    <property type="entry name" value="Intradiol_dOase_core"/>
</dbReference>
<name>A0A918TLX5_9RHOB</name>
<dbReference type="InterPro" id="IPR000627">
    <property type="entry name" value="Intradiol_dOase_C"/>
</dbReference>
<keyword evidence="3" id="KW-1185">Reference proteome</keyword>
<evidence type="ECO:0000259" key="1">
    <source>
        <dbReference type="Pfam" id="PF00775"/>
    </source>
</evidence>
<dbReference type="GO" id="GO:0016702">
    <property type="term" value="F:oxidoreductase activity, acting on single donors with incorporation of molecular oxygen, incorporation of two atoms of oxygen"/>
    <property type="evidence" value="ECO:0007669"/>
    <property type="project" value="InterPro"/>
</dbReference>
<gene>
    <name evidence="2" type="ORF">GCM10007315_07120</name>
</gene>
<dbReference type="GO" id="GO:0008199">
    <property type="term" value="F:ferric iron binding"/>
    <property type="evidence" value="ECO:0007669"/>
    <property type="project" value="InterPro"/>
</dbReference>
<reference evidence="2" key="2">
    <citation type="submission" date="2020-09" db="EMBL/GenBank/DDBJ databases">
        <authorList>
            <person name="Sun Q."/>
            <person name="Kim S."/>
        </authorList>
    </citation>
    <scope>NUCLEOTIDE SEQUENCE</scope>
    <source>
        <strain evidence="2">KCTC 23310</strain>
    </source>
</reference>
<proteinExistence type="predicted"/>
<reference evidence="2" key="1">
    <citation type="journal article" date="2014" name="Int. J. Syst. Evol. Microbiol.">
        <title>Complete genome sequence of Corynebacterium casei LMG S-19264T (=DSM 44701T), isolated from a smear-ripened cheese.</title>
        <authorList>
            <consortium name="US DOE Joint Genome Institute (JGI-PGF)"/>
            <person name="Walter F."/>
            <person name="Albersmeier A."/>
            <person name="Kalinowski J."/>
            <person name="Ruckert C."/>
        </authorList>
    </citation>
    <scope>NUCLEOTIDE SEQUENCE</scope>
    <source>
        <strain evidence="2">KCTC 23310</strain>
    </source>
</reference>
<dbReference type="Proteomes" id="UP000638981">
    <property type="component" value="Unassembled WGS sequence"/>
</dbReference>
<comment type="caution">
    <text evidence="2">The sequence shown here is derived from an EMBL/GenBank/DDBJ whole genome shotgun (WGS) entry which is preliminary data.</text>
</comment>
<dbReference type="PANTHER" id="PTHR34315">
    <property type="match status" value="1"/>
</dbReference>
<dbReference type="PANTHER" id="PTHR34315:SF1">
    <property type="entry name" value="INTRADIOL RING-CLEAVAGE DIOXYGENASES DOMAIN-CONTAINING PROTEIN-RELATED"/>
    <property type="match status" value="1"/>
</dbReference>
<protein>
    <recommendedName>
        <fullName evidence="1">Intradiol ring-cleavage dioxygenases domain-containing protein</fullName>
    </recommendedName>
</protein>
<dbReference type="Pfam" id="PF00775">
    <property type="entry name" value="Dioxygenase_C"/>
    <property type="match status" value="1"/>
</dbReference>
<dbReference type="EMBL" id="BMYJ01000002">
    <property type="protein sequence ID" value="GHC47812.1"/>
    <property type="molecule type" value="Genomic_DNA"/>
</dbReference>
<organism evidence="2 3">
    <name type="scientific">Neogemmobacter tilapiae</name>
    <dbReference type="NCBI Taxonomy" id="875041"/>
    <lineage>
        <taxon>Bacteria</taxon>
        <taxon>Pseudomonadati</taxon>
        <taxon>Pseudomonadota</taxon>
        <taxon>Alphaproteobacteria</taxon>
        <taxon>Rhodobacterales</taxon>
        <taxon>Paracoccaceae</taxon>
        <taxon>Neogemmobacter</taxon>
    </lineage>
</organism>
<dbReference type="RefSeq" id="WP_189410252.1">
    <property type="nucleotide sequence ID" value="NZ_BMYJ01000002.1"/>
</dbReference>
<dbReference type="Gene3D" id="2.60.130.10">
    <property type="entry name" value="Aromatic compound dioxygenase"/>
    <property type="match status" value="1"/>
</dbReference>
<dbReference type="AlphaFoldDB" id="A0A918TLX5"/>
<dbReference type="SUPFAM" id="SSF49482">
    <property type="entry name" value="Aromatic compound dioxygenase"/>
    <property type="match status" value="1"/>
</dbReference>